<dbReference type="AlphaFoldDB" id="G7ZBB5"/>
<evidence type="ECO:0000313" key="2">
    <source>
        <dbReference type="EMBL" id="CBS88570.1"/>
    </source>
</evidence>
<dbReference type="OrthoDB" id="5342505at2"/>
<evidence type="ECO:0008006" key="4">
    <source>
        <dbReference type="Google" id="ProtNLM"/>
    </source>
</evidence>
<dbReference type="EMBL" id="FQ311869">
    <property type="protein sequence ID" value="CBS88570.1"/>
    <property type="molecule type" value="Genomic_DNA"/>
</dbReference>
<sequence length="228" mass="24671">MDRMSSLSHSLAPVTTPHPQRREGDGHVALCRTSGALSAILRSGVTLAVWQRRLPAGIAAQCARLGTVDRPSFRLATTAEDAAEDLAAALPSRWIDGPLLRDIVRLVQVYTDIVGCPAIRLRLDSVADDGCRFFHVDHVGLRLLCTYQGSGTHWLPNGAVIRSALGRGDNDAVLPDPRHLRTLRAGHVALLKGEEWPGNRGRGLVHRSPPADPSGAPRLLLCLDHDDH</sequence>
<geneLocation type="plasmid" evidence="2 3">
    <name>AZO_p1</name>
</geneLocation>
<evidence type="ECO:0000313" key="3">
    <source>
        <dbReference type="Proteomes" id="UP000005667"/>
    </source>
</evidence>
<dbReference type="HOGENOM" id="CLU_093134_1_0_5"/>
<feature type="region of interest" description="Disordered" evidence="1">
    <location>
        <begin position="1"/>
        <end position="25"/>
    </location>
</feature>
<gene>
    <name evidence="2" type="ordered locus">AZOLI_p10282</name>
</gene>
<keyword evidence="3" id="KW-1185">Reference proteome</keyword>
<dbReference type="Proteomes" id="UP000005667">
    <property type="component" value="Plasmid AZO_p1"/>
</dbReference>
<keyword evidence="2" id="KW-0614">Plasmid</keyword>
<reference evidence="3" key="1">
    <citation type="journal article" date="2011" name="PLoS Genet.">
        <title>Azospirillum genomes reveal transition of bacteria from aquatic to terrestrial environments.</title>
        <authorList>
            <person name="Wisniewski-Dye F."/>
            <person name="Borziak K."/>
            <person name="Khalsa-Moyers G."/>
            <person name="Alexandre G."/>
            <person name="Sukharnikov L.O."/>
            <person name="Wuichet K."/>
            <person name="Hurst G.B."/>
            <person name="McDonald W.H."/>
            <person name="Robertson J.S."/>
            <person name="Barbe V."/>
            <person name="Calteau A."/>
            <person name="Rouy Z."/>
            <person name="Mangenot S."/>
            <person name="Prigent-Combaret C."/>
            <person name="Normand P."/>
            <person name="Boyer M."/>
            <person name="Siguier P."/>
            <person name="Dessaux Y."/>
            <person name="Elmerich C."/>
            <person name="Condemine G."/>
            <person name="Krishnen G."/>
            <person name="Kennedy I."/>
            <person name="Paterson A.H."/>
            <person name="Gonzalez V."/>
            <person name="Mavingui P."/>
            <person name="Zhulin I.B."/>
        </authorList>
    </citation>
    <scope>NUCLEOTIDE SEQUENCE [LARGE SCALE GENOMIC DNA]</scope>
    <source>
        <strain evidence="3">4B</strain>
    </source>
</reference>
<evidence type="ECO:0000256" key="1">
    <source>
        <dbReference type="SAM" id="MobiDB-lite"/>
    </source>
</evidence>
<dbReference type="InterPro" id="IPR014955">
    <property type="entry name" value="DUF1826"/>
</dbReference>
<organism evidence="2 3">
    <name type="scientific">Azospirillum lipoferum (strain 4B)</name>
    <dbReference type="NCBI Taxonomy" id="862719"/>
    <lineage>
        <taxon>Bacteria</taxon>
        <taxon>Pseudomonadati</taxon>
        <taxon>Pseudomonadota</taxon>
        <taxon>Alphaproteobacteria</taxon>
        <taxon>Rhodospirillales</taxon>
        <taxon>Azospirillaceae</taxon>
        <taxon>Azospirillum</taxon>
    </lineage>
</organism>
<protein>
    <recommendedName>
        <fullName evidence="4">DUF1826 domain-containing protein</fullName>
    </recommendedName>
</protein>
<dbReference type="KEGG" id="ali:AZOLI_p10282"/>
<dbReference type="RefSeq" id="WP_014188028.1">
    <property type="nucleotide sequence ID" value="NC_016585.1"/>
</dbReference>
<dbReference type="Pfam" id="PF08856">
    <property type="entry name" value="DUF1826"/>
    <property type="match status" value="1"/>
</dbReference>
<proteinExistence type="predicted"/>
<name>G7ZBB5_AZOL4</name>
<accession>G7ZBB5</accession>